<evidence type="ECO:0000313" key="1">
    <source>
        <dbReference type="EMBL" id="EZH75828.1"/>
    </source>
</evidence>
<dbReference type="eggNOG" id="ENOG50330SI">
    <property type="taxonomic scope" value="Bacteria"/>
</dbReference>
<name>A0A023C1L4_9FLAO</name>
<comment type="caution">
    <text evidence="1">The sequence shown here is derived from an EMBL/GenBank/DDBJ whole genome shotgun (WGS) entry which is preliminary data.</text>
</comment>
<dbReference type="Proteomes" id="UP000023541">
    <property type="component" value="Unassembled WGS sequence"/>
</dbReference>
<sequence>MTLISFYFNQLSTNMKKLLILVVFLYYASTIAQIDATALLGLPGATTTDINNISTATIQEGSLVFDTVKKKVFQFNGTEWKELLESPSVFAKTGNYTLVDTDNHNILTFNSTTDVTLTVPAGLPIGYNVSIYQLGAGKVTVTGAAGVTIKNRLLRFKTAGLDAGAGIVCTATNTFHITGDLKRN</sequence>
<protein>
    <submittedName>
        <fullName evidence="1">Uncharacterized protein</fullName>
    </submittedName>
</protein>
<accession>A0A023C1L4</accession>
<dbReference type="STRING" id="1317122.ATO12_03300"/>
<dbReference type="EMBL" id="AQRA01000001">
    <property type="protein sequence ID" value="EZH75828.1"/>
    <property type="molecule type" value="Genomic_DNA"/>
</dbReference>
<evidence type="ECO:0000313" key="2">
    <source>
        <dbReference type="Proteomes" id="UP000023541"/>
    </source>
</evidence>
<keyword evidence="2" id="KW-1185">Reference proteome</keyword>
<organism evidence="1 2">
    <name type="scientific">Aquimarina atlantica</name>
    <dbReference type="NCBI Taxonomy" id="1317122"/>
    <lineage>
        <taxon>Bacteria</taxon>
        <taxon>Pseudomonadati</taxon>
        <taxon>Bacteroidota</taxon>
        <taxon>Flavobacteriia</taxon>
        <taxon>Flavobacteriales</taxon>
        <taxon>Flavobacteriaceae</taxon>
        <taxon>Aquimarina</taxon>
    </lineage>
</organism>
<gene>
    <name evidence="1" type="ORF">ATO12_03300</name>
</gene>
<dbReference type="AlphaFoldDB" id="A0A023C1L4"/>
<proteinExistence type="predicted"/>
<reference evidence="1 2" key="1">
    <citation type="submission" date="2014-04" db="EMBL/GenBank/DDBJ databases">
        <title>Aquimarina sp. 22II-S11-z7 Genome Sequencing.</title>
        <authorList>
            <person name="Lai Q."/>
        </authorList>
    </citation>
    <scope>NUCLEOTIDE SEQUENCE [LARGE SCALE GENOMIC DNA]</scope>
    <source>
        <strain evidence="1 2">22II-S11-z7</strain>
    </source>
</reference>